<keyword evidence="2" id="KW-1185">Reference proteome</keyword>
<evidence type="ECO:0000313" key="2">
    <source>
        <dbReference type="Proteomes" id="UP000054248"/>
    </source>
</evidence>
<evidence type="ECO:0000313" key="1">
    <source>
        <dbReference type="EMBL" id="KIO33064.1"/>
    </source>
</evidence>
<dbReference type="HOGENOM" id="CLU_462465_0_0_1"/>
<reference evidence="1 2" key="1">
    <citation type="submission" date="2014-04" db="EMBL/GenBank/DDBJ databases">
        <authorList>
            <consortium name="DOE Joint Genome Institute"/>
            <person name="Kuo A."/>
            <person name="Girlanda M."/>
            <person name="Perotto S."/>
            <person name="Kohler A."/>
            <person name="Nagy L.G."/>
            <person name="Floudas D."/>
            <person name="Copeland A."/>
            <person name="Barry K.W."/>
            <person name="Cichocki N."/>
            <person name="Veneault-Fourrey C."/>
            <person name="LaButti K."/>
            <person name="Lindquist E.A."/>
            <person name="Lipzen A."/>
            <person name="Lundell T."/>
            <person name="Morin E."/>
            <person name="Murat C."/>
            <person name="Sun H."/>
            <person name="Tunlid A."/>
            <person name="Henrissat B."/>
            <person name="Grigoriev I.V."/>
            <person name="Hibbett D.S."/>
            <person name="Martin F."/>
            <person name="Nordberg H.P."/>
            <person name="Cantor M.N."/>
            <person name="Hua S.X."/>
        </authorList>
    </citation>
    <scope>NUCLEOTIDE SEQUENCE [LARGE SCALE GENOMIC DNA]</scope>
    <source>
        <strain evidence="1 2">MUT 4182</strain>
    </source>
</reference>
<organism evidence="1 2">
    <name type="scientific">Tulasnella calospora MUT 4182</name>
    <dbReference type="NCBI Taxonomy" id="1051891"/>
    <lineage>
        <taxon>Eukaryota</taxon>
        <taxon>Fungi</taxon>
        <taxon>Dikarya</taxon>
        <taxon>Basidiomycota</taxon>
        <taxon>Agaricomycotina</taxon>
        <taxon>Agaricomycetes</taxon>
        <taxon>Cantharellales</taxon>
        <taxon>Tulasnellaceae</taxon>
        <taxon>Tulasnella</taxon>
    </lineage>
</organism>
<reference evidence="2" key="2">
    <citation type="submission" date="2015-01" db="EMBL/GenBank/DDBJ databases">
        <title>Evolutionary Origins and Diversification of the Mycorrhizal Mutualists.</title>
        <authorList>
            <consortium name="DOE Joint Genome Institute"/>
            <consortium name="Mycorrhizal Genomics Consortium"/>
            <person name="Kohler A."/>
            <person name="Kuo A."/>
            <person name="Nagy L.G."/>
            <person name="Floudas D."/>
            <person name="Copeland A."/>
            <person name="Barry K.W."/>
            <person name="Cichocki N."/>
            <person name="Veneault-Fourrey C."/>
            <person name="LaButti K."/>
            <person name="Lindquist E.A."/>
            <person name="Lipzen A."/>
            <person name="Lundell T."/>
            <person name="Morin E."/>
            <person name="Murat C."/>
            <person name="Riley R."/>
            <person name="Ohm R."/>
            <person name="Sun H."/>
            <person name="Tunlid A."/>
            <person name="Henrissat B."/>
            <person name="Grigoriev I.V."/>
            <person name="Hibbett D.S."/>
            <person name="Martin F."/>
        </authorList>
    </citation>
    <scope>NUCLEOTIDE SEQUENCE [LARGE SCALE GENOMIC DNA]</scope>
    <source>
        <strain evidence="2">MUT 4182</strain>
    </source>
</reference>
<accession>A0A0C3QW60</accession>
<dbReference type="Proteomes" id="UP000054248">
    <property type="component" value="Unassembled WGS sequence"/>
</dbReference>
<dbReference type="OrthoDB" id="3217580at2759"/>
<dbReference type="AlphaFoldDB" id="A0A0C3QW60"/>
<gene>
    <name evidence="1" type="ORF">M407DRAFT_17939</name>
</gene>
<protein>
    <submittedName>
        <fullName evidence="1">Uncharacterized protein</fullName>
    </submittedName>
</protein>
<sequence length="590" mass="67131">MSGSAYAQLMLVECCTVCQVKASGVSFDYFHQVRYCETCHRLNIIPKTAVLKLYRDFPPEFFQYLSSETVGSDGTTLAPFRGRWHGSKRQYLRVTVAEVYNLWKSLSKAANAPEQANAQLIGRLEQYAKTRIKFGLKMKDWQIAASERKAAQRAKLTKKRTAFILAKLVDLGYDEVDFPRWNFEVYKSEALTDEEWERIRPTVVNEAKWNKNSRISRLQWSNDRGRALTTLWNEVVAIASGTRTAETGAWSDIREFFGFAPVTALISAGTDGIPAQELDSIRAEALQFAIQERRRYLVKLRNILDGLPLDQTNEEEWSSLSDEETIGELDTIAAQLVKAVNGFWDSKQKRVEWYPSCYVGVLNVDMDVLSPVDGLVPGLIAKMLESIGKDQNTEALVVTSGNWRRTILYRCARCDETVAPYLTFPEMISHFLEKKTWFDKASDAREKVFTESSGSKDPLFRSTFSNDHDWNSEGELMVSDDPHEKARVRKLQNQLEASYGNDPIDYGGEDFTTRSRRSTNKAPQRRTLRTCRLCPEGYSPKPMYFATLKIHIEHIHCKGANVEEDTAAFDPSRDIAPANPCVFDVPFDSL</sequence>
<proteinExistence type="predicted"/>
<dbReference type="EMBL" id="KN822950">
    <property type="protein sequence ID" value="KIO33064.1"/>
    <property type="molecule type" value="Genomic_DNA"/>
</dbReference>
<name>A0A0C3QW60_9AGAM</name>